<dbReference type="Proteomes" id="UP000016662">
    <property type="component" value="Unassembled WGS sequence"/>
</dbReference>
<dbReference type="Pfam" id="PF04205">
    <property type="entry name" value="FMN_bind"/>
    <property type="match status" value="4"/>
</dbReference>
<feature type="region of interest" description="Disordered" evidence="1">
    <location>
        <begin position="419"/>
        <end position="447"/>
    </location>
</feature>
<dbReference type="InterPro" id="IPR007329">
    <property type="entry name" value="FMN-bd"/>
</dbReference>
<dbReference type="SMART" id="SM00900">
    <property type="entry name" value="FMN_bind"/>
    <property type="match status" value="4"/>
</dbReference>
<name>U2KAD8_9FIRM</name>
<dbReference type="HOGENOM" id="CLU_026898_0_0_9"/>
<dbReference type="GO" id="GO:0010181">
    <property type="term" value="F:FMN binding"/>
    <property type="evidence" value="ECO:0007669"/>
    <property type="project" value="InterPro"/>
</dbReference>
<dbReference type="Gene3D" id="3.90.1010.20">
    <property type="match status" value="4"/>
</dbReference>
<reference evidence="3 4" key="1">
    <citation type="submission" date="2013-07" db="EMBL/GenBank/DDBJ databases">
        <authorList>
            <person name="Weinstock G."/>
            <person name="Sodergren E."/>
            <person name="Wylie T."/>
            <person name="Fulton L."/>
            <person name="Fulton R."/>
            <person name="Fronick C."/>
            <person name="O'Laughlin M."/>
            <person name="Godfrey J."/>
            <person name="Miner T."/>
            <person name="Herter B."/>
            <person name="Appelbaum E."/>
            <person name="Cordes M."/>
            <person name="Lek S."/>
            <person name="Wollam A."/>
            <person name="Pepin K.H."/>
            <person name="Palsikar V.B."/>
            <person name="Mitreva M."/>
            <person name="Wilson R.K."/>
        </authorList>
    </citation>
    <scope>NUCLEOTIDE SEQUENCE [LARGE SCALE GENOMIC DNA]</scope>
    <source>
        <strain evidence="3 4">ATCC 27760</strain>
    </source>
</reference>
<feature type="region of interest" description="Disordered" evidence="1">
    <location>
        <begin position="295"/>
        <end position="323"/>
    </location>
</feature>
<keyword evidence="4" id="KW-1185">Reference proteome</keyword>
<feature type="compositionally biased region" description="Low complexity" evidence="1">
    <location>
        <begin position="65"/>
        <end position="84"/>
    </location>
</feature>
<feature type="compositionally biased region" description="Low complexity" evidence="1">
    <location>
        <begin position="295"/>
        <end position="322"/>
    </location>
</feature>
<feature type="domain" description="FMN-binding" evidence="2">
    <location>
        <begin position="96"/>
        <end position="169"/>
    </location>
</feature>
<evidence type="ECO:0000313" key="3">
    <source>
        <dbReference type="EMBL" id="ERJ89232.1"/>
    </source>
</evidence>
<gene>
    <name evidence="3" type="ORF">RUMCAL_02987</name>
</gene>
<dbReference type="PATRIC" id="fig|411473.3.peg.2510"/>
<comment type="caution">
    <text evidence="3">The sequence shown here is derived from an EMBL/GenBank/DDBJ whole genome shotgun (WGS) entry which is preliminary data.</text>
</comment>
<feature type="domain" description="FMN-binding" evidence="2">
    <location>
        <begin position="218"/>
        <end position="291"/>
    </location>
</feature>
<proteinExistence type="predicted"/>
<dbReference type="GO" id="GO:0016020">
    <property type="term" value="C:membrane"/>
    <property type="evidence" value="ECO:0007669"/>
    <property type="project" value="InterPro"/>
</dbReference>
<evidence type="ECO:0000313" key="4">
    <source>
        <dbReference type="Proteomes" id="UP000016662"/>
    </source>
</evidence>
<feature type="domain" description="FMN-binding" evidence="2">
    <location>
        <begin position="338"/>
        <end position="411"/>
    </location>
</feature>
<accession>U2KAD8</accession>
<dbReference type="eggNOG" id="COG3976">
    <property type="taxonomic scope" value="Bacteria"/>
</dbReference>
<feature type="region of interest" description="Disordered" evidence="1">
    <location>
        <begin position="44"/>
        <end position="84"/>
    </location>
</feature>
<sequence length="564" mass="58106">MKKWENPKKILPVLGFLPTAVLAVCIAVSLGDYTAPVLSLDAAGSETGTQTGTLTTEKRKERKTAAVTTKAPAPAVTPVSESGTYRDGTYTGTGTGFSGPITVQVVIEGGKIKDITVVSSTDDSPYLQNASALLKQIVALQSTNVDTVSGATYSSVGLISAVRDALQKAGGSSASDSALPILAASESQNKTGENAPAVEAIAEPAAYRDGVYTGTGTGFGGQMTVQVTVSGGKITDIQVLSSKDDSPYLQNACALLQNIIASQSTNVDAVSGATYSSAGLIEAVRNALANAATGEVPAETTPVPTAKTEPPATTVPAVPQETGKFPYPDGVYTGSGEGYGGTTKIELTLKNGTIQKIHVVSNEDDEAFFKRAGTLISLVIQRQSTDVDAVSGATFSSEGILEAIQEALEAAKQAAQPATTTTTAVTTAPPETTITPVTGTTNTETTTEPVPAIYENGTYEGTADCYPDADEDFAEYVLSLKVQIENDQIVSISNVNGSGAEYDKLNDRYISRAADGTKKIAGTIAQILEKQQTDSIDAVSGATCSSDAIVRAVENALEQARKGA</sequence>
<evidence type="ECO:0000256" key="1">
    <source>
        <dbReference type="SAM" id="MobiDB-lite"/>
    </source>
</evidence>
<feature type="domain" description="FMN-binding" evidence="2">
    <location>
        <begin position="477"/>
        <end position="560"/>
    </location>
</feature>
<dbReference type="EMBL" id="AWVF01000387">
    <property type="protein sequence ID" value="ERJ89232.1"/>
    <property type="molecule type" value="Genomic_DNA"/>
</dbReference>
<dbReference type="STRING" id="411473.RUMCAL_02987"/>
<organism evidence="3 4">
    <name type="scientific">Ruminococcus callidus ATCC 27760</name>
    <dbReference type="NCBI Taxonomy" id="411473"/>
    <lineage>
        <taxon>Bacteria</taxon>
        <taxon>Bacillati</taxon>
        <taxon>Bacillota</taxon>
        <taxon>Clostridia</taxon>
        <taxon>Eubacteriales</taxon>
        <taxon>Oscillospiraceae</taxon>
        <taxon>Ruminococcus</taxon>
    </lineage>
</organism>
<dbReference type="RefSeq" id="WP_021681178.1">
    <property type="nucleotide sequence ID" value="NZ_KI260336.1"/>
</dbReference>
<dbReference type="OrthoDB" id="3174396at2"/>
<protein>
    <submittedName>
        <fullName evidence="3">FMN-binding domain protein</fullName>
    </submittedName>
</protein>
<evidence type="ECO:0000259" key="2">
    <source>
        <dbReference type="SMART" id="SM00900"/>
    </source>
</evidence>
<dbReference type="AlphaFoldDB" id="U2KAD8"/>